<sequence>MVIKWLSPAVVLLLYQCSLTLGAPSVSNAATASQAQSTASAISVAETATEPALSAEIEPMEENFDADDDFPYSSKDADDDFPYSMETSGDFDEDADDFFEDEGVHPVVLEDGKVMVPKMTWEVVDPSAEPAGDGEVSAETSDEDGAAARRLHGFLGRHGRRLSEKDEEEHEQTGTTEEENENPDQMEESGADLKCSFVLIVQSTESCTDTVGVGGALGAGATGLGAALGAGAGAAAAGGGEAGGGGAVAGMAAAGEEAEAGAAA</sequence>
<dbReference type="EMBL" id="CDMZ01000476">
    <property type="protein sequence ID" value="CEM15122.1"/>
    <property type="molecule type" value="Genomic_DNA"/>
</dbReference>
<feature type="region of interest" description="Disordered" evidence="1">
    <location>
        <begin position="155"/>
        <end position="189"/>
    </location>
</feature>
<keyword evidence="2" id="KW-0732">Signal</keyword>
<protein>
    <submittedName>
        <fullName evidence="3">Uncharacterized protein</fullName>
    </submittedName>
</protein>
<accession>A0A0G4FMA5</accession>
<name>A0A0G4FMA5_9ALVE</name>
<feature type="compositionally biased region" description="Acidic residues" evidence="1">
    <location>
        <begin position="165"/>
        <end position="189"/>
    </location>
</feature>
<proteinExistence type="predicted"/>
<dbReference type="VEuPathDB" id="CryptoDB:Cvel_17726"/>
<dbReference type="AlphaFoldDB" id="A0A0G4FMA5"/>
<feature type="chain" id="PRO_5005188797" evidence="2">
    <location>
        <begin position="23"/>
        <end position="264"/>
    </location>
</feature>
<dbReference type="PhylomeDB" id="A0A0G4FMA5"/>
<evidence type="ECO:0000256" key="2">
    <source>
        <dbReference type="SAM" id="SignalP"/>
    </source>
</evidence>
<reference evidence="3" key="1">
    <citation type="submission" date="2014-11" db="EMBL/GenBank/DDBJ databases">
        <authorList>
            <person name="Otto D Thomas"/>
            <person name="Naeem Raeece"/>
        </authorList>
    </citation>
    <scope>NUCLEOTIDE SEQUENCE</scope>
</reference>
<organism evidence="3">
    <name type="scientific">Chromera velia CCMP2878</name>
    <dbReference type="NCBI Taxonomy" id="1169474"/>
    <lineage>
        <taxon>Eukaryota</taxon>
        <taxon>Sar</taxon>
        <taxon>Alveolata</taxon>
        <taxon>Colpodellida</taxon>
        <taxon>Chromeraceae</taxon>
        <taxon>Chromera</taxon>
    </lineage>
</organism>
<evidence type="ECO:0000313" key="3">
    <source>
        <dbReference type="EMBL" id="CEM15122.1"/>
    </source>
</evidence>
<feature type="signal peptide" evidence="2">
    <location>
        <begin position="1"/>
        <end position="22"/>
    </location>
</feature>
<gene>
    <name evidence="3" type="ORF">Cvel_17726</name>
</gene>
<evidence type="ECO:0000256" key="1">
    <source>
        <dbReference type="SAM" id="MobiDB-lite"/>
    </source>
</evidence>